<gene>
    <name evidence="3" type="ORF">J2Z56_003642</name>
    <name evidence="4" type="ORF">J2Z57_003644</name>
</gene>
<sequence>MNFKTLSSNKKLTILLFLICIVVAVFFSINVSNKLKHIRTEGWSENTQPFNNYEYYDAKIKSDFLIATDSSHFNKYNALFKYFAQGAFEYKSNENAFISYPGAISSRGRRVNALEGFARFFALAASWLNAGNSNIIILDNGSYNLKETLKAGILAGTDKNNIEYWGDISDFDQRIVEAVDVALGLWLSQEQIWNEMSLQEKNQVNSWLNQAINKQTVDNNWNLFPVIIAKCQEALGYVNTENLARINTVYTNYKTKHYLGSGWFDDPPKGIDYYNAWSIHYTLFWIDQIDPNFDHEFIKTSHSKFLSFYRYFFSENGFPIMGRSICYRMAAPAPIISGALLVPEDISPGFALNALDVTWNYFIENNALEYGTVTQGYFKNNLSILDPYTGTGSCLWSLRSLIVAFYVDKQVPLWSVKKVPLPIQESDFNITNNDIGWSIIGDKETQTISLKIDKNVKNSMHQLNNYNFINQLQEFVLEKPSRPDNTKALYYRPEYSTENNLFLNKRNKKNY</sequence>
<keyword evidence="1" id="KW-1133">Transmembrane helix</keyword>
<dbReference type="RefSeq" id="WP_057782115.1">
    <property type="nucleotide sequence ID" value="NZ_JAGGJQ010000014.1"/>
</dbReference>
<evidence type="ECO:0000256" key="1">
    <source>
        <dbReference type="SAM" id="Phobius"/>
    </source>
</evidence>
<evidence type="ECO:0000313" key="4">
    <source>
        <dbReference type="EMBL" id="MDQ0337182.1"/>
    </source>
</evidence>
<reference evidence="3" key="1">
    <citation type="submission" date="2021-03" db="EMBL/GenBank/DDBJ databases">
        <title>Genomic Encyclopedia of Type Strains, Phase IV (KMG-IV): sequencing the most valuable type-strain genomes for metagenomic binning, comparative biology and taxonomic classification.</title>
        <authorList>
            <person name="Goeker M."/>
        </authorList>
    </citation>
    <scope>NUCLEOTIDE SEQUENCE</scope>
    <source>
        <strain evidence="3">DSM 15523</strain>
        <strain evidence="4 6">DSM 16476</strain>
    </source>
</reference>
<organism evidence="3 5">
    <name type="scientific">Formosa algae</name>
    <dbReference type="NCBI Taxonomy" id="225843"/>
    <lineage>
        <taxon>Bacteria</taxon>
        <taxon>Pseudomonadati</taxon>
        <taxon>Bacteroidota</taxon>
        <taxon>Flavobacteriia</taxon>
        <taxon>Flavobacteriales</taxon>
        <taxon>Flavobacteriaceae</taxon>
        <taxon>Formosa</taxon>
    </lineage>
</organism>
<dbReference type="Proteomes" id="UP001138672">
    <property type="component" value="Unassembled WGS sequence"/>
</dbReference>
<dbReference type="InterPro" id="IPR016624">
    <property type="entry name" value="UCP014753"/>
</dbReference>
<dbReference type="EMBL" id="JAUSUU010000015">
    <property type="protein sequence ID" value="MDQ0337182.1"/>
    <property type="molecule type" value="Genomic_DNA"/>
</dbReference>
<accession>A0A9X0YN59</accession>
<dbReference type="AlphaFoldDB" id="A0A9X0YN59"/>
<comment type="caution">
    <text evidence="3">The sequence shown here is derived from an EMBL/GenBank/DDBJ whole genome shotgun (WGS) entry which is preliminary data.</text>
</comment>
<dbReference type="PANTHER" id="PTHR35339:SF4">
    <property type="entry name" value="LINALOOL DEHYDRATASE_ISOMERASE DOMAIN-CONTAINING PROTEIN"/>
    <property type="match status" value="1"/>
</dbReference>
<feature type="domain" description="DUF2264" evidence="2">
    <location>
        <begin position="77"/>
        <end position="420"/>
    </location>
</feature>
<dbReference type="Pfam" id="PF10022">
    <property type="entry name" value="DUF2264"/>
    <property type="match status" value="1"/>
</dbReference>
<evidence type="ECO:0000259" key="2">
    <source>
        <dbReference type="Pfam" id="PF10022"/>
    </source>
</evidence>
<evidence type="ECO:0000313" key="5">
    <source>
        <dbReference type="Proteomes" id="UP001138672"/>
    </source>
</evidence>
<dbReference type="OrthoDB" id="9813465at2"/>
<keyword evidence="6" id="KW-1185">Reference proteome</keyword>
<protein>
    <recommendedName>
        <fullName evidence="2">DUF2264 domain-containing protein</fullName>
    </recommendedName>
</protein>
<evidence type="ECO:0000313" key="3">
    <source>
        <dbReference type="EMBL" id="MBP1841704.1"/>
    </source>
</evidence>
<dbReference type="InterPro" id="IPR049349">
    <property type="entry name" value="DUF2264_N"/>
</dbReference>
<keyword evidence="1" id="KW-0472">Membrane</keyword>
<keyword evidence="1" id="KW-0812">Transmembrane</keyword>
<proteinExistence type="predicted"/>
<feature type="transmembrane region" description="Helical" evidence="1">
    <location>
        <begin position="12"/>
        <end position="31"/>
    </location>
</feature>
<dbReference type="Proteomes" id="UP001231587">
    <property type="component" value="Unassembled WGS sequence"/>
</dbReference>
<name>A0A9X0YN59_9FLAO</name>
<dbReference type="PANTHER" id="PTHR35339">
    <property type="entry name" value="LINALOOL DEHYDRATASE_ISOMERASE DOMAIN-CONTAINING PROTEIN"/>
    <property type="match status" value="1"/>
</dbReference>
<dbReference type="EMBL" id="JAGGJQ010000014">
    <property type="protein sequence ID" value="MBP1841704.1"/>
    <property type="molecule type" value="Genomic_DNA"/>
</dbReference>
<evidence type="ECO:0000313" key="6">
    <source>
        <dbReference type="Proteomes" id="UP001231587"/>
    </source>
</evidence>